<dbReference type="SUPFAM" id="SSF56399">
    <property type="entry name" value="ADP-ribosylation"/>
    <property type="match status" value="1"/>
</dbReference>
<accession>A0A8S2FFH9</accession>
<protein>
    <recommendedName>
        <fullName evidence="9">Poly [ADP-ribose] polymerase</fullName>
    </recommendedName>
</protein>
<dbReference type="Proteomes" id="UP000677228">
    <property type="component" value="Unassembled WGS sequence"/>
</dbReference>
<feature type="non-terminal residue" evidence="6">
    <location>
        <position position="1"/>
    </location>
</feature>
<dbReference type="PANTHER" id="PTHR45740">
    <property type="entry name" value="POLY [ADP-RIBOSE] POLYMERASE"/>
    <property type="match status" value="1"/>
</dbReference>
<dbReference type="Pfam" id="PF00644">
    <property type="entry name" value="PARP"/>
    <property type="match status" value="1"/>
</dbReference>
<dbReference type="InterPro" id="IPR012317">
    <property type="entry name" value="Poly(ADP-ribose)pol_cat_dom"/>
</dbReference>
<proteinExistence type="inferred from homology"/>
<feature type="domain" description="WWE" evidence="5">
    <location>
        <begin position="32"/>
        <end position="96"/>
    </location>
</feature>
<evidence type="ECO:0000256" key="3">
    <source>
        <dbReference type="ARBA" id="ARBA00024347"/>
    </source>
</evidence>
<dbReference type="Gene3D" id="3.90.228.10">
    <property type="match status" value="1"/>
</dbReference>
<dbReference type="Pfam" id="PF02825">
    <property type="entry name" value="WWE"/>
    <property type="match status" value="1"/>
</dbReference>
<dbReference type="GO" id="GO:0003950">
    <property type="term" value="F:NAD+ poly-ADP-ribosyltransferase activity"/>
    <property type="evidence" value="ECO:0007669"/>
    <property type="project" value="InterPro"/>
</dbReference>
<reference evidence="6" key="1">
    <citation type="submission" date="2021-02" db="EMBL/GenBank/DDBJ databases">
        <authorList>
            <person name="Nowell W R."/>
        </authorList>
    </citation>
    <scope>NUCLEOTIDE SEQUENCE</scope>
</reference>
<feature type="domain" description="PARP catalytic" evidence="4">
    <location>
        <begin position="119"/>
        <end position="161"/>
    </location>
</feature>
<name>A0A8S2FFH9_9BILA</name>
<evidence type="ECO:0000259" key="5">
    <source>
        <dbReference type="Pfam" id="PF02825"/>
    </source>
</evidence>
<dbReference type="GO" id="GO:1990404">
    <property type="term" value="F:NAD+-protein mono-ADP-ribosyltransferase activity"/>
    <property type="evidence" value="ECO:0007669"/>
    <property type="project" value="TreeGrafter"/>
</dbReference>
<dbReference type="InterPro" id="IPR004170">
    <property type="entry name" value="WWE_dom"/>
</dbReference>
<dbReference type="Proteomes" id="UP000682733">
    <property type="component" value="Unassembled WGS sequence"/>
</dbReference>
<keyword evidence="2" id="KW-0539">Nucleus</keyword>
<evidence type="ECO:0008006" key="9">
    <source>
        <dbReference type="Google" id="ProtNLM"/>
    </source>
</evidence>
<dbReference type="InterPro" id="IPR037197">
    <property type="entry name" value="WWE_dom_sf"/>
</dbReference>
<evidence type="ECO:0000259" key="4">
    <source>
        <dbReference type="Pfam" id="PF00644"/>
    </source>
</evidence>
<gene>
    <name evidence="6" type="ORF">OVA965_LOCUS34758</name>
    <name evidence="7" type="ORF">TMI583_LOCUS35702</name>
</gene>
<dbReference type="AlphaFoldDB" id="A0A8S2FFH9"/>
<evidence type="ECO:0000256" key="1">
    <source>
        <dbReference type="ARBA" id="ARBA00004123"/>
    </source>
</evidence>
<dbReference type="Gene3D" id="3.30.720.50">
    <property type="match status" value="1"/>
</dbReference>
<organism evidence="6 8">
    <name type="scientific">Didymodactylos carnosus</name>
    <dbReference type="NCBI Taxonomy" id="1234261"/>
    <lineage>
        <taxon>Eukaryota</taxon>
        <taxon>Metazoa</taxon>
        <taxon>Spiralia</taxon>
        <taxon>Gnathifera</taxon>
        <taxon>Rotifera</taxon>
        <taxon>Eurotatoria</taxon>
        <taxon>Bdelloidea</taxon>
        <taxon>Philodinida</taxon>
        <taxon>Philodinidae</taxon>
        <taxon>Didymodactylos</taxon>
    </lineage>
</organism>
<dbReference type="SUPFAM" id="SSF117839">
    <property type="entry name" value="WWE domain"/>
    <property type="match status" value="1"/>
</dbReference>
<dbReference type="EMBL" id="CAJOBA010051400">
    <property type="protein sequence ID" value="CAF4244327.1"/>
    <property type="molecule type" value="Genomic_DNA"/>
</dbReference>
<comment type="subcellular location">
    <subcellularLocation>
        <location evidence="1">Nucleus</location>
    </subcellularLocation>
</comment>
<dbReference type="InterPro" id="IPR051712">
    <property type="entry name" value="ARTD-AVP"/>
</dbReference>
<evidence type="ECO:0000256" key="2">
    <source>
        <dbReference type="ARBA" id="ARBA00023242"/>
    </source>
</evidence>
<evidence type="ECO:0000313" key="6">
    <source>
        <dbReference type="EMBL" id="CAF1449255.1"/>
    </source>
</evidence>
<comment type="caution">
    <text evidence="6">The sequence shown here is derived from an EMBL/GenBank/DDBJ whole genome shotgun (WGS) entry which is preliminary data.</text>
</comment>
<dbReference type="PANTHER" id="PTHR45740:SF2">
    <property type="entry name" value="POLY [ADP-RIBOSE] POLYMERASE"/>
    <property type="match status" value="1"/>
</dbReference>
<comment type="similarity">
    <text evidence="3">Belongs to the ARTD/PARP family.</text>
</comment>
<evidence type="ECO:0000313" key="7">
    <source>
        <dbReference type="EMBL" id="CAF4244327.1"/>
    </source>
</evidence>
<dbReference type="EMBL" id="CAJNOK010029560">
    <property type="protein sequence ID" value="CAF1449255.1"/>
    <property type="molecule type" value="Genomic_DNA"/>
</dbReference>
<sequence length="203" mass="23602">LCGANKNVAEAEKYFKELCKEMLPQIRTSDIIWSVHVANGQWEQYSHRMNTEIEYAYQKQLSQVDIVNDASETVHIKFMKDQLCEEIHDRIRAIRRQIMHQILPDFLLEQFRNNSRILVLGVVYGCGVYFSENAKYSHDYAKVNSNNERTMFLARILVGRTAVGTKGQKVPPPGCDTTTNEKQTIFVVYHDSQAYPDYLIKYK</sequence>
<evidence type="ECO:0000313" key="8">
    <source>
        <dbReference type="Proteomes" id="UP000677228"/>
    </source>
</evidence>
<dbReference type="GO" id="GO:0005634">
    <property type="term" value="C:nucleus"/>
    <property type="evidence" value="ECO:0007669"/>
    <property type="project" value="UniProtKB-SubCell"/>
</dbReference>